<evidence type="ECO:0000256" key="4">
    <source>
        <dbReference type="ARBA" id="ARBA00022989"/>
    </source>
</evidence>
<evidence type="ECO:0000256" key="6">
    <source>
        <dbReference type="SAM" id="Phobius"/>
    </source>
</evidence>
<evidence type="ECO:0000256" key="5">
    <source>
        <dbReference type="ARBA" id="ARBA00023136"/>
    </source>
</evidence>
<evidence type="ECO:0000313" key="8">
    <source>
        <dbReference type="Proteomes" id="UP000237755"/>
    </source>
</evidence>
<comment type="subcellular location">
    <subcellularLocation>
        <location evidence="1">Cell membrane</location>
        <topology evidence="1">Multi-pass membrane protein</topology>
    </subcellularLocation>
</comment>
<comment type="caution">
    <text evidence="7">The sequence shown here is derived from an EMBL/GenBank/DDBJ whole genome shotgun (WGS) entry which is preliminary data.</text>
</comment>
<dbReference type="CDD" id="cd06580">
    <property type="entry name" value="TM_PBP1_transp_TpRbsC_like"/>
    <property type="match status" value="1"/>
</dbReference>
<dbReference type="EMBL" id="MPZN01000005">
    <property type="protein sequence ID" value="PPL20077.1"/>
    <property type="molecule type" value="Genomic_DNA"/>
</dbReference>
<gene>
    <name evidence="7" type="ORF">GY24_02950</name>
</gene>
<dbReference type="PANTHER" id="PTHR47089:SF1">
    <property type="entry name" value="GUANOSINE ABC TRANSPORTER PERMEASE PROTEIN NUPP"/>
    <property type="match status" value="1"/>
</dbReference>
<evidence type="ECO:0000313" key="7">
    <source>
        <dbReference type="EMBL" id="PPL20077.1"/>
    </source>
</evidence>
<keyword evidence="2" id="KW-1003">Cell membrane</keyword>
<name>A0ABX5AYV1_9MICO</name>
<sequence>MAGLIILAMGSNPLDFFAGVWTYGVTGSNWQRSLVLMAPLLIVAVGLIVAFRGQLWNLGYNGQYLLGAVVASGFGPYLFDAMPVWLATIVIFLGSLLVGAIWSLVPSILKARYGTNEIITSLVMSFIGIGVANLLIKGPFKDTTTPQPQTAVIGDENLLAYIPGTSIHVGLIIALVLAVVAQFVFSRTSFGLRMDIFGASPKAARHVGINSTWMVILLFALSSGLIAFAGAVDVLGQYSYQRANWNPHYGDAVMPFVFLARLSPIAAIPLVGFYAVLATGGTLAAQQAGLNVDFLLVIVGLILIFMTITEYVGERRRLGQSYLPPGLRRTLARPFQTGAARKES</sequence>
<organism evidence="7 8">
    <name type="scientific">Microterricola pindariensis</name>
    <dbReference type="NCBI Taxonomy" id="478010"/>
    <lineage>
        <taxon>Bacteria</taxon>
        <taxon>Bacillati</taxon>
        <taxon>Actinomycetota</taxon>
        <taxon>Actinomycetes</taxon>
        <taxon>Micrococcales</taxon>
        <taxon>Microbacteriaceae</taxon>
        <taxon>Microterricola</taxon>
    </lineage>
</organism>
<proteinExistence type="predicted"/>
<feature type="transmembrane region" description="Helical" evidence="6">
    <location>
        <begin position="85"/>
        <end position="105"/>
    </location>
</feature>
<feature type="transmembrane region" description="Helical" evidence="6">
    <location>
        <begin position="252"/>
        <end position="276"/>
    </location>
</feature>
<dbReference type="PANTHER" id="PTHR47089">
    <property type="entry name" value="ABC TRANSPORTER, PERMEASE PROTEIN"/>
    <property type="match status" value="1"/>
</dbReference>
<dbReference type="Proteomes" id="UP000237755">
    <property type="component" value="Unassembled WGS sequence"/>
</dbReference>
<feature type="transmembrane region" description="Helical" evidence="6">
    <location>
        <begin position="34"/>
        <end position="51"/>
    </location>
</feature>
<feature type="transmembrane region" description="Helical" evidence="6">
    <location>
        <begin position="207"/>
        <end position="232"/>
    </location>
</feature>
<dbReference type="InterPro" id="IPR001851">
    <property type="entry name" value="ABC_transp_permease"/>
</dbReference>
<feature type="transmembrane region" description="Helical" evidence="6">
    <location>
        <begin position="117"/>
        <end position="136"/>
    </location>
</feature>
<evidence type="ECO:0008006" key="9">
    <source>
        <dbReference type="Google" id="ProtNLM"/>
    </source>
</evidence>
<evidence type="ECO:0000256" key="3">
    <source>
        <dbReference type="ARBA" id="ARBA00022692"/>
    </source>
</evidence>
<dbReference type="Pfam" id="PF02653">
    <property type="entry name" value="BPD_transp_2"/>
    <property type="match status" value="1"/>
</dbReference>
<protein>
    <recommendedName>
        <fullName evidence="9">ABC transporter permease</fullName>
    </recommendedName>
</protein>
<keyword evidence="4 6" id="KW-1133">Transmembrane helix</keyword>
<keyword evidence="8" id="KW-1185">Reference proteome</keyword>
<keyword evidence="5 6" id="KW-0472">Membrane</keyword>
<reference evidence="7 8" key="1">
    <citation type="journal article" date="2008" name="Int. J. Syst. Evol. Microbiol.">
        <title>Leifsonia pindariensis sp. nov., isolated from the Pindari glacier of the Indian Himalayas, and emended description of the genus Leifsonia.</title>
        <authorList>
            <person name="Reddy G.S."/>
            <person name="Prabagaran S.R."/>
            <person name="Shivaji S."/>
        </authorList>
    </citation>
    <scope>NUCLEOTIDE SEQUENCE [LARGE SCALE GENOMIC DNA]</scope>
    <source>
        <strain evidence="7 8">PON 10</strain>
    </source>
</reference>
<accession>A0ABX5AYV1</accession>
<evidence type="ECO:0000256" key="2">
    <source>
        <dbReference type="ARBA" id="ARBA00022475"/>
    </source>
</evidence>
<feature type="transmembrane region" description="Helical" evidence="6">
    <location>
        <begin position="288"/>
        <end position="308"/>
    </location>
</feature>
<feature type="transmembrane region" description="Helical" evidence="6">
    <location>
        <begin position="167"/>
        <end position="186"/>
    </location>
</feature>
<keyword evidence="3 6" id="KW-0812">Transmembrane</keyword>
<evidence type="ECO:0000256" key="1">
    <source>
        <dbReference type="ARBA" id="ARBA00004651"/>
    </source>
</evidence>